<proteinExistence type="predicted"/>
<dbReference type="OrthoDB" id="823268at2"/>
<feature type="domain" description="HD" evidence="1">
    <location>
        <begin position="33"/>
        <end position="118"/>
    </location>
</feature>
<dbReference type="Gene3D" id="1.10.3210.10">
    <property type="entry name" value="Hypothetical protein af1432"/>
    <property type="match status" value="1"/>
</dbReference>
<organism evidence="2 3">
    <name type="scientific">Hydrotalea sandarakina</name>
    <dbReference type="NCBI Taxonomy" id="1004304"/>
    <lineage>
        <taxon>Bacteria</taxon>
        <taxon>Pseudomonadati</taxon>
        <taxon>Bacteroidota</taxon>
        <taxon>Chitinophagia</taxon>
        <taxon>Chitinophagales</taxon>
        <taxon>Chitinophagaceae</taxon>
        <taxon>Hydrotalea</taxon>
    </lineage>
</organism>
<dbReference type="PANTHER" id="PTHR40202">
    <property type="match status" value="1"/>
</dbReference>
<dbReference type="EMBL" id="QKZV01000004">
    <property type="protein sequence ID" value="PZX62872.1"/>
    <property type="molecule type" value="Genomic_DNA"/>
</dbReference>
<dbReference type="NCBIfam" id="TIGR00277">
    <property type="entry name" value="HDIG"/>
    <property type="match status" value="1"/>
</dbReference>
<name>A0A2W7THV6_9BACT</name>
<sequence>MVPGNIEKTAQEIIGLYEKFGHEDYIGEPVSQIEHMCQCAQLAEDAGYDNDVVLAAFLHDVGHLYEHVLPNDVSATAHMDKYGMVDHEKLGAAFVLEKGFSLKIAKLIESHVNAKRYLTYKYPEYYNQLSEASKQTLAFQGGKMKAEEAALFEADPLFPLYIVLRKWDEQAKQTHKPLPSLSTYYQRIIQHLTQQQ</sequence>
<comment type="caution">
    <text evidence="2">The sequence shown here is derived from an EMBL/GenBank/DDBJ whole genome shotgun (WGS) entry which is preliminary data.</text>
</comment>
<accession>A0A2W7THV6</accession>
<evidence type="ECO:0000259" key="1">
    <source>
        <dbReference type="Pfam" id="PF01966"/>
    </source>
</evidence>
<dbReference type="RefSeq" id="WP_111295176.1">
    <property type="nucleotide sequence ID" value="NZ_QKZV01000004.1"/>
</dbReference>
<dbReference type="PANTHER" id="PTHR40202:SF1">
    <property type="entry name" value="HD DOMAIN-CONTAINING PROTEIN"/>
    <property type="match status" value="1"/>
</dbReference>
<dbReference type="Pfam" id="PF01966">
    <property type="entry name" value="HD"/>
    <property type="match status" value="1"/>
</dbReference>
<dbReference type="InterPro" id="IPR006674">
    <property type="entry name" value="HD_domain"/>
</dbReference>
<gene>
    <name evidence="2" type="ORF">LX80_01566</name>
</gene>
<dbReference type="Proteomes" id="UP000249720">
    <property type="component" value="Unassembled WGS sequence"/>
</dbReference>
<dbReference type="InterPro" id="IPR052567">
    <property type="entry name" value="OP_Dioxygenase"/>
</dbReference>
<evidence type="ECO:0000313" key="3">
    <source>
        <dbReference type="Proteomes" id="UP000249720"/>
    </source>
</evidence>
<dbReference type="InterPro" id="IPR006675">
    <property type="entry name" value="HDIG_dom"/>
</dbReference>
<keyword evidence="3" id="KW-1185">Reference proteome</keyword>
<protein>
    <submittedName>
        <fullName evidence="2">Phosphonate degradation associated HDIG domain protein</fullName>
    </submittedName>
</protein>
<evidence type="ECO:0000313" key="2">
    <source>
        <dbReference type="EMBL" id="PZX62872.1"/>
    </source>
</evidence>
<dbReference type="SUPFAM" id="SSF109604">
    <property type="entry name" value="HD-domain/PDEase-like"/>
    <property type="match status" value="1"/>
</dbReference>
<reference evidence="2 3" key="1">
    <citation type="submission" date="2018-06" db="EMBL/GenBank/DDBJ databases">
        <title>Genomic Encyclopedia of Archaeal and Bacterial Type Strains, Phase II (KMG-II): from individual species to whole genera.</title>
        <authorList>
            <person name="Goeker M."/>
        </authorList>
    </citation>
    <scope>NUCLEOTIDE SEQUENCE [LARGE SCALE GENOMIC DNA]</scope>
    <source>
        <strain evidence="2 3">DSM 23241</strain>
    </source>
</reference>
<dbReference type="AlphaFoldDB" id="A0A2W7THV6"/>